<name>A0A833VGE9_9POAL</name>
<dbReference type="Proteomes" id="UP000623129">
    <property type="component" value="Unassembled WGS sequence"/>
</dbReference>
<protein>
    <submittedName>
        <fullName evidence="1">Cellulose synthase-like protein</fullName>
    </submittedName>
</protein>
<evidence type="ECO:0000313" key="1">
    <source>
        <dbReference type="EMBL" id="KAF3338922.1"/>
    </source>
</evidence>
<proteinExistence type="predicted"/>
<reference evidence="1" key="1">
    <citation type="submission" date="2020-01" db="EMBL/GenBank/DDBJ databases">
        <title>Genome sequence of Kobresia littledalei, the first chromosome-level genome in the family Cyperaceae.</title>
        <authorList>
            <person name="Qu G."/>
        </authorList>
    </citation>
    <scope>NUCLEOTIDE SEQUENCE</scope>
    <source>
        <strain evidence="1">C.B.Clarke</strain>
        <tissue evidence="1">Leaf</tissue>
    </source>
</reference>
<comment type="caution">
    <text evidence="1">The sequence shown here is derived from an EMBL/GenBank/DDBJ whole genome shotgun (WGS) entry which is preliminary data.</text>
</comment>
<dbReference type="AlphaFoldDB" id="A0A833VGE9"/>
<accession>A0A833VGE9</accession>
<gene>
    <name evidence="1" type="ORF">FCM35_KLT16393</name>
</gene>
<dbReference type="EMBL" id="SWLB01000004">
    <property type="protein sequence ID" value="KAF3338922.1"/>
    <property type="molecule type" value="Genomic_DNA"/>
</dbReference>
<sequence>MPNLIYVSREKHLKCPHNFKAGALNVTGLNKNDIYGGEIKRIFTINGHGLDGSCWPTYVGTDTFHARRVLFGSSLKCVNDHEQIGSKMVLKEATEVAGCNYEVRTKWGNKQVSIAIVRSTIIR</sequence>
<dbReference type="PANTHER" id="PTHR13301">
    <property type="entry name" value="X-BOX TRANSCRIPTION FACTOR-RELATED"/>
    <property type="match status" value="1"/>
</dbReference>
<evidence type="ECO:0000313" key="2">
    <source>
        <dbReference type="Proteomes" id="UP000623129"/>
    </source>
</evidence>
<keyword evidence="2" id="KW-1185">Reference proteome</keyword>
<organism evidence="1 2">
    <name type="scientific">Carex littledalei</name>
    <dbReference type="NCBI Taxonomy" id="544730"/>
    <lineage>
        <taxon>Eukaryota</taxon>
        <taxon>Viridiplantae</taxon>
        <taxon>Streptophyta</taxon>
        <taxon>Embryophyta</taxon>
        <taxon>Tracheophyta</taxon>
        <taxon>Spermatophyta</taxon>
        <taxon>Magnoliopsida</taxon>
        <taxon>Liliopsida</taxon>
        <taxon>Poales</taxon>
        <taxon>Cyperaceae</taxon>
        <taxon>Cyperoideae</taxon>
        <taxon>Cariceae</taxon>
        <taxon>Carex</taxon>
        <taxon>Carex subgen. Euthyceras</taxon>
    </lineage>
</organism>